<gene>
    <name evidence="1" type="ORF">UFOVP654_82</name>
</gene>
<sequence>MTTLTGNQIDMAQLLTLRAMLKLELKGMTRSRTPSAYSMLKKLGYKGTRQEVLAQLDAARNEILNLTQD</sequence>
<protein>
    <submittedName>
        <fullName evidence="1">Uncharacterized protein</fullName>
    </submittedName>
</protein>
<organism evidence="1">
    <name type="scientific">uncultured Caudovirales phage</name>
    <dbReference type="NCBI Taxonomy" id="2100421"/>
    <lineage>
        <taxon>Viruses</taxon>
        <taxon>Duplodnaviria</taxon>
        <taxon>Heunggongvirae</taxon>
        <taxon>Uroviricota</taxon>
        <taxon>Caudoviricetes</taxon>
        <taxon>Peduoviridae</taxon>
        <taxon>Maltschvirus</taxon>
        <taxon>Maltschvirus maltsch</taxon>
    </lineage>
</organism>
<dbReference type="EMBL" id="LR796614">
    <property type="protein sequence ID" value="CAB4155142.1"/>
    <property type="molecule type" value="Genomic_DNA"/>
</dbReference>
<evidence type="ECO:0000313" key="1">
    <source>
        <dbReference type="EMBL" id="CAB4155142.1"/>
    </source>
</evidence>
<name>A0A6J5N9F9_9CAUD</name>
<reference evidence="1" key="1">
    <citation type="submission" date="2020-04" db="EMBL/GenBank/DDBJ databases">
        <authorList>
            <person name="Chiriac C."/>
            <person name="Salcher M."/>
            <person name="Ghai R."/>
            <person name="Kavagutti S V."/>
        </authorList>
    </citation>
    <scope>NUCLEOTIDE SEQUENCE</scope>
</reference>
<proteinExistence type="predicted"/>
<accession>A0A6J5N9F9</accession>